<feature type="transmembrane region" description="Helical" evidence="1">
    <location>
        <begin position="471"/>
        <end position="494"/>
    </location>
</feature>
<keyword evidence="1" id="KW-0812">Transmembrane</keyword>
<feature type="transmembrane region" description="Helical" evidence="1">
    <location>
        <begin position="500"/>
        <end position="520"/>
    </location>
</feature>
<sequence>MKLLLKRDLWAIKNHIVEIKRNPKRLIIYLLYILWIGSLVFNSIIANDNAGGFDIPRQNAIEYISAGYFVLISILFIYNLIKGLHESSTFFNVGDINFLFPAPVSSKKILLYNIIRKTLLNLILVGFIVIGVLPLIIQMVEIEIEYLPYLYMSLVGFALTLEPLKFALFALSTRYNKKTLINNIVYLLLSIFIGFILIGTFREGNLLSNILDTLNDSRLDYIPILGWSRQAFLIPIVGYSFTRMLYTILIYLAVIILIFLAYILGDDYYEDVADITREREAKKRRKKGLDKGNNKIKFFNKKGNINVKGRKNGVWSLLWKSKVEYKRSDIHEYLSITSLAFLALGIGIGLYTQFRSGGFLIPTLTGGLAYFMFLMSARRARDSELSKPYIYLIPGSFISKILAISSLDFIRMMINGALLYVPLILITDLPFMNGFIYWLFLISFYGLNLASNFLIRVLFPDSLDKKALFPLFLMLQTIVLLIPGFIIGGILAAIFGGVLYMYLGFFISNAILISVFIFLSNRVFEKLEWR</sequence>
<protein>
    <recommendedName>
        <fullName evidence="4">ABC exporter</fullName>
    </recommendedName>
</protein>
<feature type="transmembrane region" description="Helical" evidence="1">
    <location>
        <begin position="183"/>
        <end position="201"/>
    </location>
</feature>
<feature type="transmembrane region" description="Helical" evidence="1">
    <location>
        <begin position="248"/>
        <end position="265"/>
    </location>
</feature>
<feature type="transmembrane region" description="Helical" evidence="1">
    <location>
        <begin position="149"/>
        <end position="171"/>
    </location>
</feature>
<comment type="caution">
    <text evidence="2">The sequence shown here is derived from an EMBL/GenBank/DDBJ whole genome shotgun (WGS) entry which is preliminary data.</text>
</comment>
<accession>A0A942UUA7</accession>
<dbReference type="Pfam" id="PF16962">
    <property type="entry name" value="ABC_export"/>
    <property type="match status" value="1"/>
</dbReference>
<evidence type="ECO:0008006" key="4">
    <source>
        <dbReference type="Google" id="ProtNLM"/>
    </source>
</evidence>
<keyword evidence="3" id="KW-1185">Reference proteome</keyword>
<dbReference type="InterPro" id="IPR031584">
    <property type="entry name" value="Put_ABC_export"/>
</dbReference>
<feature type="transmembrane region" description="Helical" evidence="1">
    <location>
        <begin position="333"/>
        <end position="352"/>
    </location>
</feature>
<feature type="transmembrane region" description="Helical" evidence="1">
    <location>
        <begin position="118"/>
        <end position="137"/>
    </location>
</feature>
<proteinExistence type="predicted"/>
<feature type="transmembrane region" description="Helical" evidence="1">
    <location>
        <begin position="359"/>
        <end position="377"/>
    </location>
</feature>
<name>A0A942UUA7_9FIRM</name>
<evidence type="ECO:0000313" key="3">
    <source>
        <dbReference type="Proteomes" id="UP000724672"/>
    </source>
</evidence>
<evidence type="ECO:0000256" key="1">
    <source>
        <dbReference type="SAM" id="Phobius"/>
    </source>
</evidence>
<dbReference type="Proteomes" id="UP000724672">
    <property type="component" value="Unassembled WGS sequence"/>
</dbReference>
<feature type="transmembrane region" description="Helical" evidence="1">
    <location>
        <begin position="437"/>
        <end position="459"/>
    </location>
</feature>
<reference evidence="2" key="1">
    <citation type="submission" date="2019-12" db="EMBL/GenBank/DDBJ databases">
        <title>Clostridiaceae gen. nov. sp. nov., isolated from sediment in Xinjiang, China.</title>
        <authorList>
            <person name="Zhang R."/>
        </authorList>
    </citation>
    <scope>NUCLEOTIDE SEQUENCE</scope>
    <source>
        <strain evidence="2">D2Q-11</strain>
    </source>
</reference>
<dbReference type="AlphaFoldDB" id="A0A942UUA7"/>
<gene>
    <name evidence="2" type="ORF">GOQ27_09625</name>
</gene>
<evidence type="ECO:0000313" key="2">
    <source>
        <dbReference type="EMBL" id="MBS4538723.1"/>
    </source>
</evidence>
<feature type="transmembrane region" description="Helical" evidence="1">
    <location>
        <begin position="60"/>
        <end position="81"/>
    </location>
</feature>
<dbReference type="EMBL" id="WSFT01000036">
    <property type="protein sequence ID" value="MBS4538723.1"/>
    <property type="molecule type" value="Genomic_DNA"/>
</dbReference>
<organism evidence="2 3">
    <name type="scientific">Anaeromonas frigoriresistens</name>
    <dbReference type="NCBI Taxonomy" id="2683708"/>
    <lineage>
        <taxon>Bacteria</taxon>
        <taxon>Bacillati</taxon>
        <taxon>Bacillota</taxon>
        <taxon>Tissierellia</taxon>
        <taxon>Tissierellales</taxon>
        <taxon>Thermohalobacteraceae</taxon>
        <taxon>Anaeromonas</taxon>
    </lineage>
</organism>
<keyword evidence="1" id="KW-0472">Membrane</keyword>
<keyword evidence="1" id="KW-1133">Transmembrane helix</keyword>
<dbReference type="RefSeq" id="WP_203366635.1">
    <property type="nucleotide sequence ID" value="NZ_WSFT01000036.1"/>
</dbReference>
<feature type="transmembrane region" description="Helical" evidence="1">
    <location>
        <begin position="26"/>
        <end position="45"/>
    </location>
</feature>
<feature type="transmembrane region" description="Helical" evidence="1">
    <location>
        <begin position="389"/>
        <end position="407"/>
    </location>
</feature>